<organism evidence="2 3">
    <name type="scientific">Ranatra chinensis</name>
    <dbReference type="NCBI Taxonomy" id="642074"/>
    <lineage>
        <taxon>Eukaryota</taxon>
        <taxon>Metazoa</taxon>
        <taxon>Ecdysozoa</taxon>
        <taxon>Arthropoda</taxon>
        <taxon>Hexapoda</taxon>
        <taxon>Insecta</taxon>
        <taxon>Pterygota</taxon>
        <taxon>Neoptera</taxon>
        <taxon>Paraneoptera</taxon>
        <taxon>Hemiptera</taxon>
        <taxon>Heteroptera</taxon>
        <taxon>Panheteroptera</taxon>
        <taxon>Nepomorpha</taxon>
        <taxon>Nepidae</taxon>
        <taxon>Ranatrinae</taxon>
        <taxon>Ranatra</taxon>
    </lineage>
</organism>
<evidence type="ECO:0000313" key="2">
    <source>
        <dbReference type="EMBL" id="KAL1132365.1"/>
    </source>
</evidence>
<evidence type="ECO:0000259" key="1">
    <source>
        <dbReference type="PROSITE" id="PS51034"/>
    </source>
</evidence>
<proteinExistence type="predicted"/>
<name>A0ABD0YM69_9HEMI</name>
<gene>
    <name evidence="2" type="ORF">AAG570_010320</name>
</gene>
<protein>
    <recommendedName>
        <fullName evidence="1">ZP domain-containing protein</fullName>
    </recommendedName>
</protein>
<reference evidence="2 3" key="1">
    <citation type="submission" date="2024-07" db="EMBL/GenBank/DDBJ databases">
        <title>Chromosome-level genome assembly of the water stick insect Ranatra chinensis (Heteroptera: Nepidae).</title>
        <authorList>
            <person name="Liu X."/>
        </authorList>
    </citation>
    <scope>NUCLEOTIDE SEQUENCE [LARGE SCALE GENOMIC DNA]</scope>
    <source>
        <strain evidence="2">Cailab_2021Rc</strain>
        <tissue evidence="2">Muscle</tissue>
    </source>
</reference>
<sequence length="166" mass="18556">MKIGPSVEGYQRVDLKCLWDTMEVSVATDEEFQGVIYTRGSYSARKPPCFMDPTRGKKFRMKIPLDSCNTKNESGLYTNVLVLQHDDDLIMPGDAAFKLECDFRTDKEIEVTSSINLKPVAVSSRIEIADADPGGKPIPESKKLSVANHSSTVTFRPKKLLLKEEL</sequence>
<feature type="domain" description="ZP" evidence="1">
    <location>
        <begin position="16"/>
        <end position="166"/>
    </location>
</feature>
<dbReference type="Proteomes" id="UP001558652">
    <property type="component" value="Unassembled WGS sequence"/>
</dbReference>
<dbReference type="PROSITE" id="PS51034">
    <property type="entry name" value="ZP_2"/>
    <property type="match status" value="1"/>
</dbReference>
<keyword evidence="3" id="KW-1185">Reference proteome</keyword>
<evidence type="ECO:0000313" key="3">
    <source>
        <dbReference type="Proteomes" id="UP001558652"/>
    </source>
</evidence>
<comment type="caution">
    <text evidence="2">The sequence shown here is derived from an EMBL/GenBank/DDBJ whole genome shotgun (WGS) entry which is preliminary data.</text>
</comment>
<dbReference type="Pfam" id="PF25057">
    <property type="entry name" value="CUT_N"/>
    <property type="match status" value="1"/>
</dbReference>
<dbReference type="PANTHER" id="PTHR46560:SF7">
    <property type="entry name" value="RE59626P"/>
    <property type="match status" value="1"/>
</dbReference>
<dbReference type="InterPro" id="IPR001507">
    <property type="entry name" value="ZP_dom"/>
</dbReference>
<dbReference type="PANTHER" id="PTHR46560">
    <property type="entry name" value="CYPHER, ISOFORM B"/>
    <property type="match status" value="1"/>
</dbReference>
<dbReference type="AlphaFoldDB" id="A0ABD0YM69"/>
<dbReference type="InterPro" id="IPR056953">
    <property type="entry name" value="CUT_N"/>
</dbReference>
<accession>A0ABD0YM69</accession>
<dbReference type="EMBL" id="JBFDAA010000005">
    <property type="protein sequence ID" value="KAL1132365.1"/>
    <property type="molecule type" value="Genomic_DNA"/>
</dbReference>